<evidence type="ECO:0000256" key="9">
    <source>
        <dbReference type="ARBA" id="ARBA00023136"/>
    </source>
</evidence>
<dbReference type="GO" id="GO:0003828">
    <property type="term" value="F:alpha-N-acetylneuraminate alpha-2,8-sialyltransferase activity"/>
    <property type="evidence" value="ECO:0007669"/>
    <property type="project" value="TreeGrafter"/>
</dbReference>
<dbReference type="InterPro" id="IPR038578">
    <property type="entry name" value="GT29-like_sf"/>
</dbReference>
<dbReference type="PIRSF" id="PIRSF005557">
    <property type="entry name" value="Sialyl_trans"/>
    <property type="match status" value="1"/>
</dbReference>
<organism evidence="13 14">
    <name type="scientific">Pygocentrus nattereri</name>
    <name type="common">Red-bellied piranha</name>
    <dbReference type="NCBI Taxonomy" id="42514"/>
    <lineage>
        <taxon>Eukaryota</taxon>
        <taxon>Metazoa</taxon>
        <taxon>Chordata</taxon>
        <taxon>Craniata</taxon>
        <taxon>Vertebrata</taxon>
        <taxon>Euteleostomi</taxon>
        <taxon>Actinopterygii</taxon>
        <taxon>Neopterygii</taxon>
        <taxon>Teleostei</taxon>
        <taxon>Ostariophysi</taxon>
        <taxon>Characiformes</taxon>
        <taxon>Characoidei</taxon>
        <taxon>Pygocentrus</taxon>
    </lineage>
</organism>
<proteinExistence type="inferred from homology"/>
<evidence type="ECO:0000256" key="2">
    <source>
        <dbReference type="ARBA" id="ARBA00006003"/>
    </source>
</evidence>
<keyword evidence="10" id="KW-1015">Disulfide bond</keyword>
<dbReference type="InterPro" id="IPR001675">
    <property type="entry name" value="Glyco_trans_29"/>
</dbReference>
<dbReference type="PANTHER" id="PTHR11987:SF29">
    <property type="entry name" value="ALPHA-2,8-SIALYLTRANSFERASE 8F"/>
    <property type="match status" value="1"/>
</dbReference>
<evidence type="ECO:0000256" key="10">
    <source>
        <dbReference type="ARBA" id="ARBA00023157"/>
    </source>
</evidence>
<dbReference type="GO" id="GO:0000139">
    <property type="term" value="C:Golgi membrane"/>
    <property type="evidence" value="ECO:0007669"/>
    <property type="project" value="UniProtKB-SubCell"/>
</dbReference>
<sequence>MDSYWGRLLGTVQWTVTGDGYWNSFRGIYCGNCPLDGSCTQILMALWSIVRQFPKSPKALLTVGSLLTAYIMMIPLFSELHPANQTQEFYHKVRCSRLQAKISNMSTTKKMDMQAFCVALDDLFTCSVKPNITLRETYRVQLRSCCNASGSLFLTQKNSEVNQSVPYETRPNVKYKLTPDVYSKLPQDMPWRGRSLDRCAVVGSSGILLNSSCGREINSADFVIRFNMAPVNSSDVGVKCDLMNINPSQINREFSDFMRNDSRLRRKLDGYTNTTFMIAAFAYTFCTKQSVNLLQAMWPERHLLFLSPTYLRTLDQFWRRRGLRAPRLSTGFMLISSALELCHNVHVYGFWPFGTDLHQRPVNYHYYDKIQASRVMHAMPEEFLRLLQLHSQGALTLHLQPCT</sequence>
<dbReference type="Proteomes" id="UP001501920">
    <property type="component" value="Chromosome 9"/>
</dbReference>
<evidence type="ECO:0008006" key="15">
    <source>
        <dbReference type="Google" id="ProtNLM"/>
    </source>
</evidence>
<evidence type="ECO:0000313" key="13">
    <source>
        <dbReference type="Ensembl" id="ENSPNAP00000033407.2"/>
    </source>
</evidence>
<keyword evidence="9" id="KW-0472">Membrane</keyword>
<accession>A0A3B4EA29</accession>
<keyword evidence="14" id="KW-1185">Reference proteome</keyword>
<keyword evidence="8" id="KW-0333">Golgi apparatus</keyword>
<comment type="subcellular location">
    <subcellularLocation>
        <location evidence="1">Golgi apparatus membrane</location>
        <topology evidence="1">Single-pass type II membrane protein</topology>
    </subcellularLocation>
</comment>
<keyword evidence="6" id="KW-0735">Signal-anchor</keyword>
<dbReference type="Gene3D" id="3.90.1480.20">
    <property type="entry name" value="Glycosyl transferase family 29"/>
    <property type="match status" value="1"/>
</dbReference>
<dbReference type="Ensembl" id="ENSPNAT00000073886.1">
    <property type="protein sequence ID" value="ENSPNAP00000065643.1"/>
    <property type="gene ID" value="ENSPNAG00000022077.2"/>
</dbReference>
<dbReference type="InterPro" id="IPR012163">
    <property type="entry name" value="Sialyl_trans"/>
</dbReference>
<evidence type="ECO:0000256" key="12">
    <source>
        <dbReference type="PIRSR" id="PIRSR005557-2"/>
    </source>
</evidence>
<protein>
    <recommendedName>
        <fullName evidence="15">ST8 alpha-N-acetyl-neuraminide alpha-2,8-sialyltransferase 6</fullName>
    </recommendedName>
</protein>
<name>A0A3B4EA29_PYGNA</name>
<comment type="similarity">
    <text evidence="2">Belongs to the glycosyltransferase 29 family.</text>
</comment>
<evidence type="ECO:0000256" key="11">
    <source>
        <dbReference type="ARBA" id="ARBA00023180"/>
    </source>
</evidence>
<evidence type="ECO:0000256" key="5">
    <source>
        <dbReference type="ARBA" id="ARBA00022692"/>
    </source>
</evidence>
<evidence type="ECO:0000256" key="7">
    <source>
        <dbReference type="ARBA" id="ARBA00022989"/>
    </source>
</evidence>
<dbReference type="Pfam" id="PF00777">
    <property type="entry name" value="Glyco_transf_29"/>
    <property type="match status" value="1"/>
</dbReference>
<evidence type="ECO:0000313" key="14">
    <source>
        <dbReference type="Proteomes" id="UP001501920"/>
    </source>
</evidence>
<evidence type="ECO:0000256" key="8">
    <source>
        <dbReference type="ARBA" id="ARBA00023034"/>
    </source>
</evidence>
<evidence type="ECO:0000256" key="3">
    <source>
        <dbReference type="ARBA" id="ARBA00022676"/>
    </source>
</evidence>
<dbReference type="GO" id="GO:0009311">
    <property type="term" value="P:oligosaccharide metabolic process"/>
    <property type="evidence" value="ECO:0007669"/>
    <property type="project" value="TreeGrafter"/>
</dbReference>
<keyword evidence="5" id="KW-0812">Transmembrane</keyword>
<keyword evidence="11" id="KW-0325">Glycoprotein</keyword>
<feature type="disulfide bond" evidence="12">
    <location>
        <begin position="199"/>
        <end position="342"/>
    </location>
</feature>
<dbReference type="GO" id="GO:0006491">
    <property type="term" value="P:N-glycan processing"/>
    <property type="evidence" value="ECO:0007669"/>
    <property type="project" value="TreeGrafter"/>
</dbReference>
<dbReference type="PANTHER" id="PTHR11987">
    <property type="entry name" value="ALPHA-2,8-SIALYLTRANSFERASE"/>
    <property type="match status" value="1"/>
</dbReference>
<keyword evidence="3" id="KW-0328">Glycosyltransferase</keyword>
<evidence type="ECO:0000256" key="4">
    <source>
        <dbReference type="ARBA" id="ARBA00022679"/>
    </source>
</evidence>
<evidence type="ECO:0000256" key="1">
    <source>
        <dbReference type="ARBA" id="ARBA00004323"/>
    </source>
</evidence>
<dbReference type="AlphaFoldDB" id="A0A3B4EA29"/>
<reference evidence="13 14" key="1">
    <citation type="submission" date="2020-10" db="EMBL/GenBank/DDBJ databases">
        <title>Pygocentrus nattereri (red-bellied piranha) genome, fPygNat1, primary haplotype.</title>
        <authorList>
            <person name="Myers G."/>
            <person name="Meyer A."/>
            <person name="Karagic N."/>
            <person name="Pippel M."/>
            <person name="Winkler S."/>
            <person name="Tracey A."/>
            <person name="Wood J."/>
            <person name="Formenti G."/>
            <person name="Howe K."/>
            <person name="Fedrigo O."/>
            <person name="Jarvis E.D."/>
        </authorList>
    </citation>
    <scope>NUCLEOTIDE SEQUENCE [LARGE SCALE GENOMIC DNA]</scope>
</reference>
<keyword evidence="7" id="KW-1133">Transmembrane helix</keyword>
<keyword evidence="4" id="KW-0808">Transferase</keyword>
<evidence type="ECO:0000256" key="6">
    <source>
        <dbReference type="ARBA" id="ARBA00022968"/>
    </source>
</evidence>
<dbReference type="Ensembl" id="ENSPNAT00000024263.2">
    <property type="protein sequence ID" value="ENSPNAP00000033407.2"/>
    <property type="gene ID" value="ENSPNAG00000022077.2"/>
</dbReference>
<dbReference type="InterPro" id="IPR050943">
    <property type="entry name" value="Glycosyltr_29_Sialyltrsf"/>
</dbReference>
<dbReference type="GeneTree" id="ENSGT01030000234535"/>
<reference evidence="13" key="2">
    <citation type="submission" date="2025-05" db="UniProtKB">
        <authorList>
            <consortium name="Ensembl"/>
        </authorList>
    </citation>
    <scope>IDENTIFICATION</scope>
</reference>